<keyword evidence="10" id="KW-1185">Reference proteome</keyword>
<protein>
    <submittedName>
        <fullName evidence="9">NUDIX domain-containing protein</fullName>
    </submittedName>
</protein>
<dbReference type="PANTHER" id="PTHR12318:SF0">
    <property type="entry name" value="ACYL-COENZYME A DIPHOSPHATASE NUDT19"/>
    <property type="match status" value="1"/>
</dbReference>
<evidence type="ECO:0000256" key="7">
    <source>
        <dbReference type="SAM" id="MobiDB-lite"/>
    </source>
</evidence>
<sequence>MLTVIRDISPEGSDRSDLADSSSRGPDVPEPSAVPIRPAVSVLMIRDGSSGLEVFVQHRVSTMDFAAGVVVFPGGRVDPIDEQTASSIDVPDPQTHQAAWKDSTIAEAADGWRVLLATAMREVEEETGAVLDPAGLKPWANWVTPAGRPKRFDTYFYVLSGGDLESAHHQTTEAHTSEWMSVGEILTAETEERLKLMRPTLVLLRELAAFKTVAEVVGFDRTIDPVRPEFPGKHG</sequence>
<dbReference type="EMBL" id="LT629739">
    <property type="protein sequence ID" value="SDS56001.1"/>
    <property type="molecule type" value="Genomic_DNA"/>
</dbReference>
<evidence type="ECO:0000256" key="1">
    <source>
        <dbReference type="ARBA" id="ARBA00001936"/>
    </source>
</evidence>
<comment type="cofactor">
    <cofactor evidence="1">
        <name>Mn(2+)</name>
        <dbReference type="ChEBI" id="CHEBI:29035"/>
    </cofactor>
</comment>
<evidence type="ECO:0000313" key="9">
    <source>
        <dbReference type="EMBL" id="SDS56001.1"/>
    </source>
</evidence>
<dbReference type="AlphaFoldDB" id="A0A1H1T767"/>
<keyword evidence="3" id="KW-0479">Metal-binding</keyword>
<dbReference type="GO" id="GO:0016818">
    <property type="term" value="F:hydrolase activity, acting on acid anhydrides, in phosphorus-containing anhydrides"/>
    <property type="evidence" value="ECO:0007669"/>
    <property type="project" value="InterPro"/>
</dbReference>
<keyword evidence="5" id="KW-0460">Magnesium</keyword>
<feature type="domain" description="Nudix hydrolase" evidence="8">
    <location>
        <begin position="35"/>
        <end position="203"/>
    </location>
</feature>
<gene>
    <name evidence="9" type="ORF">SAMN04489751_2294</name>
</gene>
<name>A0A1H1T767_BRESA</name>
<dbReference type="PROSITE" id="PS51462">
    <property type="entry name" value="NUDIX"/>
    <property type="match status" value="1"/>
</dbReference>
<dbReference type="CDD" id="cd18870">
    <property type="entry name" value="NUDIX_AcylCoAdiphos_Nudt19"/>
    <property type="match status" value="1"/>
</dbReference>
<accession>A0A1H1T767</accession>
<evidence type="ECO:0000256" key="6">
    <source>
        <dbReference type="ARBA" id="ARBA00023211"/>
    </source>
</evidence>
<organism evidence="9 10">
    <name type="scientific">Brevibacterium sandarakinum</name>
    <dbReference type="NCBI Taxonomy" id="629680"/>
    <lineage>
        <taxon>Bacteria</taxon>
        <taxon>Bacillati</taxon>
        <taxon>Actinomycetota</taxon>
        <taxon>Actinomycetes</taxon>
        <taxon>Micrococcales</taxon>
        <taxon>Brevibacteriaceae</taxon>
        <taxon>Brevibacterium</taxon>
    </lineage>
</organism>
<evidence type="ECO:0000313" key="10">
    <source>
        <dbReference type="Proteomes" id="UP000199700"/>
    </source>
</evidence>
<dbReference type="GO" id="GO:0046872">
    <property type="term" value="F:metal ion binding"/>
    <property type="evidence" value="ECO:0007669"/>
    <property type="project" value="UniProtKB-KW"/>
</dbReference>
<evidence type="ECO:0000256" key="4">
    <source>
        <dbReference type="ARBA" id="ARBA00022801"/>
    </source>
</evidence>
<dbReference type="Proteomes" id="UP000199700">
    <property type="component" value="Chromosome"/>
</dbReference>
<evidence type="ECO:0000256" key="3">
    <source>
        <dbReference type="ARBA" id="ARBA00022723"/>
    </source>
</evidence>
<dbReference type="Gene3D" id="3.90.79.10">
    <property type="entry name" value="Nucleoside Triphosphate Pyrophosphohydrolase"/>
    <property type="match status" value="2"/>
</dbReference>
<feature type="region of interest" description="Disordered" evidence="7">
    <location>
        <begin position="1"/>
        <end position="33"/>
    </location>
</feature>
<reference evidence="9" key="1">
    <citation type="submission" date="2016-10" db="EMBL/GenBank/DDBJ databases">
        <authorList>
            <person name="Varghese N."/>
            <person name="Submissions S."/>
        </authorList>
    </citation>
    <scope>NUCLEOTIDE SEQUENCE [LARGE SCALE GENOMIC DNA]</scope>
    <source>
        <strain evidence="9">DSM 22082</strain>
    </source>
</reference>
<keyword evidence="6" id="KW-0464">Manganese</keyword>
<feature type="compositionally biased region" description="Basic and acidic residues" evidence="7">
    <location>
        <begin position="8"/>
        <end position="18"/>
    </location>
</feature>
<dbReference type="PANTHER" id="PTHR12318">
    <property type="entry name" value="TESTOSTERONE-REGULATED PROTEIN RP2"/>
    <property type="match status" value="1"/>
</dbReference>
<proteinExistence type="predicted"/>
<dbReference type="SUPFAM" id="SSF55811">
    <property type="entry name" value="Nudix"/>
    <property type="match status" value="1"/>
</dbReference>
<comment type="cofactor">
    <cofactor evidence="2">
        <name>Mg(2+)</name>
        <dbReference type="ChEBI" id="CHEBI:18420"/>
    </cofactor>
</comment>
<dbReference type="InterPro" id="IPR039121">
    <property type="entry name" value="NUDT19"/>
</dbReference>
<dbReference type="STRING" id="629680.SAMN04489751_2294"/>
<dbReference type="InterPro" id="IPR015797">
    <property type="entry name" value="NUDIX_hydrolase-like_dom_sf"/>
</dbReference>
<dbReference type="InterPro" id="IPR000086">
    <property type="entry name" value="NUDIX_hydrolase_dom"/>
</dbReference>
<keyword evidence="4" id="KW-0378">Hydrolase</keyword>
<evidence type="ECO:0000256" key="5">
    <source>
        <dbReference type="ARBA" id="ARBA00022842"/>
    </source>
</evidence>
<evidence type="ECO:0000259" key="8">
    <source>
        <dbReference type="PROSITE" id="PS51462"/>
    </source>
</evidence>
<dbReference type="Pfam" id="PF00293">
    <property type="entry name" value="NUDIX"/>
    <property type="match status" value="1"/>
</dbReference>
<evidence type="ECO:0000256" key="2">
    <source>
        <dbReference type="ARBA" id="ARBA00001946"/>
    </source>
</evidence>